<evidence type="ECO:0000313" key="4">
    <source>
        <dbReference type="Proteomes" id="UP000282184"/>
    </source>
</evidence>
<sequence length="231" mass="24686">MKRLLLLPLLALLLGACEKDPEPRSLAGDPGTAKYRIIFRATWSAATHPQAYPAGAHFSRLIGAAHGTAMDGAEVLFRPDHLASPGLKDMAERGNNTILRTELLAHQGAGLPVREIFENNLAYIDSPGQFVDTVQVDGQHPLVSAVTMIAPSPDWFVALHEQSLLDERGQWLPALTVVARAYDAGTDSGPDFDSPDQPTTPARPVAPIVGAPLAPGGTSTPLGTFYLERIQ</sequence>
<name>A0A431TY52_9BACT</name>
<proteinExistence type="predicted"/>
<protein>
    <recommendedName>
        <fullName evidence="2">Spondin domain-containing protein</fullName>
    </recommendedName>
</protein>
<dbReference type="GO" id="GO:0031012">
    <property type="term" value="C:extracellular matrix"/>
    <property type="evidence" value="ECO:0007669"/>
    <property type="project" value="TreeGrafter"/>
</dbReference>
<evidence type="ECO:0000256" key="1">
    <source>
        <dbReference type="SAM" id="MobiDB-lite"/>
    </source>
</evidence>
<dbReference type="InterPro" id="IPR038678">
    <property type="entry name" value="Spondin_N_sf"/>
</dbReference>
<evidence type="ECO:0000313" key="3">
    <source>
        <dbReference type="EMBL" id="RTQ47097.1"/>
    </source>
</evidence>
<dbReference type="NCBIfam" id="NF038123">
    <property type="entry name" value="NF038123_dom"/>
    <property type="match status" value="1"/>
</dbReference>
<dbReference type="Pfam" id="PF06468">
    <property type="entry name" value="Spond_N"/>
    <property type="match status" value="1"/>
</dbReference>
<dbReference type="PROSITE" id="PS51257">
    <property type="entry name" value="PROKAR_LIPOPROTEIN"/>
    <property type="match status" value="1"/>
</dbReference>
<dbReference type="InterPro" id="IPR051418">
    <property type="entry name" value="Spondin/Thrombospondin_T1"/>
</dbReference>
<dbReference type="GO" id="GO:0007155">
    <property type="term" value="P:cell adhesion"/>
    <property type="evidence" value="ECO:0007669"/>
    <property type="project" value="TreeGrafter"/>
</dbReference>
<evidence type="ECO:0000259" key="2">
    <source>
        <dbReference type="PROSITE" id="PS51020"/>
    </source>
</evidence>
<dbReference type="PROSITE" id="PS51020">
    <property type="entry name" value="SPONDIN"/>
    <property type="match status" value="1"/>
</dbReference>
<dbReference type="EMBL" id="RXOF01000013">
    <property type="protein sequence ID" value="RTQ47097.1"/>
    <property type="molecule type" value="Genomic_DNA"/>
</dbReference>
<dbReference type="Proteomes" id="UP000282184">
    <property type="component" value="Unassembled WGS sequence"/>
</dbReference>
<reference evidence="3 4" key="1">
    <citation type="submission" date="2018-12" db="EMBL/GenBank/DDBJ databases">
        <title>Hymenobacter gummosus sp. nov., isolated from a spring.</title>
        <authorList>
            <person name="Nie L."/>
        </authorList>
    </citation>
    <scope>NUCLEOTIDE SEQUENCE [LARGE SCALE GENOMIC DNA]</scope>
    <source>
        <strain evidence="3 4">KCTC 52166</strain>
    </source>
</reference>
<dbReference type="InterPro" id="IPR009465">
    <property type="entry name" value="Spondin_N"/>
</dbReference>
<dbReference type="OrthoDB" id="8478811at2"/>
<dbReference type="AlphaFoldDB" id="A0A431TY52"/>
<dbReference type="Gene3D" id="2.60.40.2130">
    <property type="entry name" value="F-spondin domain"/>
    <property type="match status" value="1"/>
</dbReference>
<feature type="domain" description="Spondin" evidence="2">
    <location>
        <begin position="23"/>
        <end position="218"/>
    </location>
</feature>
<organism evidence="3 4">
    <name type="scientific">Hymenobacter gummosus</name>
    <dbReference type="NCBI Taxonomy" id="1776032"/>
    <lineage>
        <taxon>Bacteria</taxon>
        <taxon>Pseudomonadati</taxon>
        <taxon>Bacteroidota</taxon>
        <taxon>Cytophagia</taxon>
        <taxon>Cytophagales</taxon>
        <taxon>Hymenobacteraceae</taxon>
        <taxon>Hymenobacter</taxon>
    </lineage>
</organism>
<accession>A0A431TY52</accession>
<gene>
    <name evidence="3" type="ORF">EJV47_19565</name>
</gene>
<keyword evidence="4" id="KW-1185">Reference proteome</keyword>
<feature type="region of interest" description="Disordered" evidence="1">
    <location>
        <begin position="186"/>
        <end position="217"/>
    </location>
</feature>
<dbReference type="PANTHER" id="PTHR11311:SF15">
    <property type="entry name" value="SPONDIN-2"/>
    <property type="match status" value="1"/>
</dbReference>
<dbReference type="PANTHER" id="PTHR11311">
    <property type="entry name" value="SPONDIN"/>
    <property type="match status" value="1"/>
</dbReference>
<comment type="caution">
    <text evidence="3">The sequence shown here is derived from an EMBL/GenBank/DDBJ whole genome shotgun (WGS) entry which is preliminary data.</text>
</comment>
<dbReference type="RefSeq" id="WP_126694887.1">
    <property type="nucleotide sequence ID" value="NZ_RXOF01000013.1"/>
</dbReference>